<comment type="similarity">
    <text evidence="1">Belongs to the class-II fumarase/aspartase family. Fumarase subfamily.</text>
</comment>
<evidence type="ECO:0000313" key="6">
    <source>
        <dbReference type="EMBL" id="KIE64286.1"/>
    </source>
</evidence>
<dbReference type="AlphaFoldDB" id="A0A0C1SAM0"/>
<dbReference type="GO" id="GO:0004333">
    <property type="term" value="F:fumarate hydratase activity"/>
    <property type="evidence" value="ECO:0007669"/>
    <property type="project" value="UniProtKB-EC"/>
</dbReference>
<proteinExistence type="inferred from homology"/>
<dbReference type="PRINTS" id="PR00149">
    <property type="entry name" value="FUMRATELYASE"/>
</dbReference>
<dbReference type="Pfam" id="PF10415">
    <property type="entry name" value="FumaraseC_C"/>
    <property type="match status" value="1"/>
</dbReference>
<dbReference type="EC" id="4.2.1.2" evidence="2"/>
<sequence>MHISSFLSIKRSLLPSIKTLTDALKEQSMRFRKIIKVGRTHLQDAVPITLGQEISAWSASLSNHLKNLQGSIVDLLELPIGGTAVGTGVNCFYGFDRMMVDEISNVLHENFLVSRNKFESISTCNAMVSVHSVLKCLAISMMKISNDIRFLSSGPRCGIGEIHIPNNEPGSSIMPGKMNPTQCEIMNMICAQVLGNDVAINIGGFSGNLELNTFRPMIINNFLHSVYILSEGLSNFNRYCVSGIQPNHERIDRLLKKSLMLATALNHRIGYDRSVKIVKMAHQRDLTIYQANKILGYLSEQEFLKYTDPKKMVHPEKI</sequence>
<accession>A0A0C1SAM0</accession>
<keyword evidence="3" id="KW-0456">Lyase</keyword>
<comment type="caution">
    <text evidence="6">The sequence shown here is derived from an EMBL/GenBank/DDBJ whole genome shotgun (WGS) entry which is preliminary data.</text>
</comment>
<dbReference type="FunFam" id="1.20.200.10:FF:000001">
    <property type="entry name" value="Fumarate hydratase, mitochondrial"/>
    <property type="match status" value="1"/>
</dbReference>
<evidence type="ECO:0000256" key="1">
    <source>
        <dbReference type="ARBA" id="ARBA00009084"/>
    </source>
</evidence>
<reference evidence="6 7" key="1">
    <citation type="journal article" date="2014" name="G3 (Bethesda)">
        <title>Genome sequence of Candidatus Riesia pediculischaeffi, endosymbiont of chimpanzee lice, and genomic comparison of recently acquired endosymbionts from human and chimpanzee lice.</title>
        <authorList>
            <person name="Boyd B.M."/>
            <person name="Allen J.M."/>
            <person name="de Crecy-Lagard V."/>
            <person name="Reed D.L."/>
        </authorList>
    </citation>
    <scope>NUCLEOTIDE SEQUENCE [LARGE SCALE GENOMIC DNA]</scope>
    <source>
        <strain evidence="6 7">PTSU</strain>
    </source>
</reference>
<evidence type="ECO:0000313" key="7">
    <source>
        <dbReference type="Proteomes" id="UP000054529"/>
    </source>
</evidence>
<dbReference type="InterPro" id="IPR000362">
    <property type="entry name" value="Fumarate_lyase_fam"/>
</dbReference>
<dbReference type="Pfam" id="PF00206">
    <property type="entry name" value="Lyase_1"/>
    <property type="match status" value="1"/>
</dbReference>
<dbReference type="FunFam" id="1.10.40.30:FF:000002">
    <property type="entry name" value="Fumarate hydratase class II"/>
    <property type="match status" value="1"/>
</dbReference>
<dbReference type="GO" id="GO:0006099">
    <property type="term" value="P:tricarboxylic acid cycle"/>
    <property type="evidence" value="ECO:0007669"/>
    <property type="project" value="InterPro"/>
</dbReference>
<dbReference type="InterPro" id="IPR022761">
    <property type="entry name" value="Fumarate_lyase_N"/>
</dbReference>
<evidence type="ECO:0000259" key="4">
    <source>
        <dbReference type="Pfam" id="PF00206"/>
    </source>
</evidence>
<dbReference type="PANTHER" id="PTHR11444:SF1">
    <property type="entry name" value="FUMARATE HYDRATASE, MITOCHONDRIAL"/>
    <property type="match status" value="1"/>
</dbReference>
<gene>
    <name evidence="6" type="ORF">P689_12310</name>
</gene>
<organism evidence="6 7">
    <name type="scientific">Candidatus Riesia pediculischaeffi PTSU</name>
    <dbReference type="NCBI Taxonomy" id="1401651"/>
    <lineage>
        <taxon>Bacteria</taxon>
        <taxon>Pseudomonadati</taxon>
        <taxon>Pseudomonadota</taxon>
        <taxon>Gammaproteobacteria</taxon>
        <taxon>Enterobacterales</taxon>
        <taxon>Enterobacteriaceae</taxon>
        <taxon>Candidatus Riesia</taxon>
    </lineage>
</organism>
<dbReference type="InterPro" id="IPR018951">
    <property type="entry name" value="Fumarase_C_C"/>
</dbReference>
<dbReference type="InterPro" id="IPR008948">
    <property type="entry name" value="L-Aspartase-like"/>
</dbReference>
<dbReference type="SUPFAM" id="SSF48557">
    <property type="entry name" value="L-aspartase-like"/>
    <property type="match status" value="1"/>
</dbReference>
<protein>
    <recommendedName>
        <fullName evidence="2">fumarate hydratase</fullName>
        <ecNumber evidence="2">4.2.1.2</ecNumber>
    </recommendedName>
</protein>
<evidence type="ECO:0000256" key="3">
    <source>
        <dbReference type="ARBA" id="ARBA00023239"/>
    </source>
</evidence>
<dbReference type="PROSITE" id="PS00163">
    <property type="entry name" value="FUMARATE_LYASES"/>
    <property type="match status" value="1"/>
</dbReference>
<name>A0A0C1SAM0_9ENTR</name>
<dbReference type="Gene3D" id="1.20.200.10">
    <property type="entry name" value="Fumarase/aspartase (Central domain)"/>
    <property type="match status" value="1"/>
</dbReference>
<dbReference type="InterPro" id="IPR020557">
    <property type="entry name" value="Fumarate_lyase_CS"/>
</dbReference>
<dbReference type="PANTHER" id="PTHR11444">
    <property type="entry name" value="ASPARTATEAMMONIA/ARGININOSUCCINATE/ADENYLOSUCCINATE LYASE"/>
    <property type="match status" value="1"/>
</dbReference>
<dbReference type="GO" id="GO:0006108">
    <property type="term" value="P:malate metabolic process"/>
    <property type="evidence" value="ECO:0007669"/>
    <property type="project" value="TreeGrafter"/>
</dbReference>
<feature type="domain" description="Fumarate lyase N-terminal" evidence="4">
    <location>
        <begin position="1"/>
        <end position="195"/>
    </location>
</feature>
<feature type="domain" description="Fumarase C C-terminal" evidence="5">
    <location>
        <begin position="261"/>
        <end position="314"/>
    </location>
</feature>
<evidence type="ECO:0000259" key="5">
    <source>
        <dbReference type="Pfam" id="PF10415"/>
    </source>
</evidence>
<dbReference type="EMBL" id="AWXV01000001">
    <property type="protein sequence ID" value="KIE64286.1"/>
    <property type="molecule type" value="Genomic_DNA"/>
</dbReference>
<dbReference type="GO" id="GO:0006106">
    <property type="term" value="P:fumarate metabolic process"/>
    <property type="evidence" value="ECO:0007669"/>
    <property type="project" value="InterPro"/>
</dbReference>
<dbReference type="Proteomes" id="UP000054529">
    <property type="component" value="Unassembled WGS sequence"/>
</dbReference>
<evidence type="ECO:0000256" key="2">
    <source>
        <dbReference type="ARBA" id="ARBA00012921"/>
    </source>
</evidence>
<dbReference type="HOGENOM" id="CLU_021594_1_0_6"/>
<dbReference type="PRINTS" id="PR00145">
    <property type="entry name" value="ARGSUCLYASE"/>
</dbReference>
<dbReference type="PATRIC" id="fig|1401651.3.peg.8"/>
<dbReference type="InterPro" id="IPR005677">
    <property type="entry name" value="Fum_hydII"/>
</dbReference>
<dbReference type="Gene3D" id="1.10.40.30">
    <property type="entry name" value="Fumarase/aspartase (C-terminal domain)"/>
    <property type="match status" value="1"/>
</dbReference>